<evidence type="ECO:0000313" key="1">
    <source>
        <dbReference type="EMBL" id="BAU26892.1"/>
    </source>
</evidence>
<dbReference type="KEGG" id="asoc:CB4_01061"/>
<protein>
    <submittedName>
        <fullName evidence="1">Divergent PAP2 family protein</fullName>
    </submittedName>
</protein>
<dbReference type="Proteomes" id="UP000217696">
    <property type="component" value="Chromosome"/>
</dbReference>
<keyword evidence="2" id="KW-1185">Reference proteome</keyword>
<dbReference type="PANTHER" id="PTHR31446:SF29">
    <property type="entry name" value="ACID PHOSPHATASE_VANADIUM-DEPENDENT HALOPEROXIDASE-RELATED PROTEIN"/>
    <property type="match status" value="1"/>
</dbReference>
<dbReference type="EMBL" id="AP017312">
    <property type="protein sequence ID" value="BAU26892.1"/>
    <property type="molecule type" value="Genomic_DNA"/>
</dbReference>
<evidence type="ECO:0000313" key="2">
    <source>
        <dbReference type="Proteomes" id="UP000217696"/>
    </source>
</evidence>
<reference evidence="1 2" key="1">
    <citation type="submission" date="2015-12" db="EMBL/GenBank/DDBJ databases">
        <title>Genome sequence of Aneurinibacillus soli.</title>
        <authorList>
            <person name="Lee J.S."/>
            <person name="Lee K.C."/>
            <person name="Kim K.K."/>
            <person name="Lee B.W."/>
        </authorList>
    </citation>
    <scope>NUCLEOTIDE SEQUENCE [LARGE SCALE GENOMIC DNA]</scope>
    <source>
        <strain evidence="1 2">CB4</strain>
    </source>
</reference>
<gene>
    <name evidence="1" type="ORF">CB4_01061</name>
</gene>
<proteinExistence type="predicted"/>
<organism evidence="1 2">
    <name type="scientific">Aneurinibacillus soli</name>
    <dbReference type="NCBI Taxonomy" id="1500254"/>
    <lineage>
        <taxon>Bacteria</taxon>
        <taxon>Bacillati</taxon>
        <taxon>Bacillota</taxon>
        <taxon>Bacilli</taxon>
        <taxon>Bacillales</taxon>
        <taxon>Paenibacillaceae</taxon>
        <taxon>Aneurinibacillus group</taxon>
        <taxon>Aneurinibacillus</taxon>
    </lineage>
</organism>
<accession>A0A0U5B7G3</accession>
<dbReference type="OrthoDB" id="9792681at2"/>
<dbReference type="AlphaFoldDB" id="A0A0U5B7G3"/>
<dbReference type="Pfam" id="PF02681">
    <property type="entry name" value="DUF212"/>
    <property type="match status" value="1"/>
</dbReference>
<name>A0A0U5B7G3_9BACL</name>
<dbReference type="InterPro" id="IPR003832">
    <property type="entry name" value="DUF212"/>
</dbReference>
<dbReference type="PANTHER" id="PTHR31446">
    <property type="entry name" value="ACID PHOSPHATASE/VANADIUM-DEPENDENT HALOPEROXIDASE-RELATED PROTEIN"/>
    <property type="match status" value="1"/>
</dbReference>
<dbReference type="RefSeq" id="WP_096463888.1">
    <property type="nucleotide sequence ID" value="NZ_AP017312.1"/>
</dbReference>
<sequence>MSTWFSNFPLWSALIAIGLAQFVKIPITYLYTRRWDWRLIFSTGGMPSSHSAAVTALTTAVGLIEGFNSTYFAISTVFAIIIMFDAAGVRRHAGTHAAVLNTLIEDFNVLVEEMKALRIKPRQERARKLKELLGHQPSEVIVGAWLGIIQSYVLYPLWIA</sequence>